<feature type="transmembrane region" description="Helical" evidence="6">
    <location>
        <begin position="353"/>
        <end position="376"/>
    </location>
</feature>
<dbReference type="SUPFAM" id="SSF55729">
    <property type="entry name" value="Acyl-CoA N-acyltransferases (Nat)"/>
    <property type="match status" value="1"/>
</dbReference>
<sequence length="840" mass="96166">MYNKSRYDKLKYLLEIGIFCVVIYFIHKEMKIYSIKDIRESLRAINTGYVILGVGIVIVDYFLLTMYDVLAFKNEKLKLSNLKIIFTSFISYAFANSIGLSGLTGSGLRINLYSLWNVPYKSIIKVIKFCYVSFWVGLLWVGGLFLTFEPVDLSRFNFYFGTTREVGIILLIIAISYSSHKVFSKKKSIEISVFQILISLLDWIMVSGLIYIFLPHSDTLTFMKFFPIFLSAQIIGVLSNLPGGIGAFDYVFLTLMGKYYPSSTIVAALIIFRLLYYIAPFGIALVSYCIYRVMLKRGEVKNISIVLGKMVISLIPLLISILIFAAGIVLIVSGSMPPLIYRVKILKDVLPVFTIKVSHFLGSITGAVLLILAYGIKKRLNGAYYMTIVFLGAGIALSLLKGLDYEEAFFLGVILAIIIPLKKYFYRKTSIIDEKFTLNWMVMIFLVVISSLYLGFFAYSKSDYMDQIWWKVPFNKEFPRFLRTTLGISATLIVFGVWKLFAPVNEIVETDSREVSEKVKKCLSFSDNPEGNLVLLNDKKIVLEDEEESFVMYGKSGKSYIAMGDPVGKPEKAGDSIWKFYELCRKNSKQPVFYEVSKDYLDYYLDVGLNFLKIGEEGVIDLKKFTLNIPQRKNIRYTYNKLNKENMTFEVIPKGEGIKYMKRLKEISDEWLESKKVKEKGFSLGYFDEEYLNNFPIAVLKKDDEIIAFANIMVTDSKKEAAVDLMRYLKSCISGTMEYLFIYIILWAKDEGYERFSLGMAPLSGMENREIAPVWNKIGLFVFKNGESFYNFQGLKLFKNKFYPEWEPRYIAYSGVFSMPKVLKDVTLLISGGVKGLISK</sequence>
<evidence type="ECO:0000259" key="7">
    <source>
        <dbReference type="Pfam" id="PF09924"/>
    </source>
</evidence>
<evidence type="ECO:0000256" key="6">
    <source>
        <dbReference type="SAM" id="Phobius"/>
    </source>
</evidence>
<dbReference type="EC" id="2.3.2.3" evidence="8"/>
<feature type="transmembrane region" description="Helical" evidence="6">
    <location>
        <begin position="158"/>
        <end position="179"/>
    </location>
</feature>
<comment type="subcellular location">
    <subcellularLocation>
        <location evidence="1">Cell membrane</location>
        <topology evidence="1">Multi-pass membrane protein</topology>
    </subcellularLocation>
</comment>
<accession>A0AAX2J8T0</accession>
<dbReference type="AlphaFoldDB" id="A0AAX2J8T0"/>
<dbReference type="InterPro" id="IPR051211">
    <property type="entry name" value="PG_lysyltransferase"/>
</dbReference>
<feature type="transmembrane region" description="Helical" evidence="6">
    <location>
        <begin position="123"/>
        <end position="146"/>
    </location>
</feature>
<evidence type="ECO:0000256" key="3">
    <source>
        <dbReference type="ARBA" id="ARBA00022692"/>
    </source>
</evidence>
<evidence type="ECO:0000256" key="2">
    <source>
        <dbReference type="ARBA" id="ARBA00022475"/>
    </source>
</evidence>
<feature type="transmembrane region" description="Helical" evidence="6">
    <location>
        <begin position="311"/>
        <end position="333"/>
    </location>
</feature>
<organism evidence="8 9">
    <name type="scientific">Fusobacterium ulcerans</name>
    <dbReference type="NCBI Taxonomy" id="861"/>
    <lineage>
        <taxon>Bacteria</taxon>
        <taxon>Fusobacteriati</taxon>
        <taxon>Fusobacteriota</taxon>
        <taxon>Fusobacteriia</taxon>
        <taxon>Fusobacteriales</taxon>
        <taxon>Fusobacteriaceae</taxon>
        <taxon>Fusobacterium</taxon>
    </lineage>
</organism>
<keyword evidence="8" id="KW-0012">Acyltransferase</keyword>
<feature type="domain" description="Phosphatidylglycerol lysyltransferase C-terminal" evidence="7">
    <location>
        <begin position="526"/>
        <end position="813"/>
    </location>
</feature>
<dbReference type="InterPro" id="IPR016181">
    <property type="entry name" value="Acyl_CoA_acyltransferase"/>
</dbReference>
<feature type="transmembrane region" description="Helical" evidence="6">
    <location>
        <begin position="408"/>
        <end position="426"/>
    </location>
</feature>
<feature type="transmembrane region" description="Helical" evidence="6">
    <location>
        <begin position="438"/>
        <end position="460"/>
    </location>
</feature>
<reference evidence="8 9" key="1">
    <citation type="submission" date="2018-06" db="EMBL/GenBank/DDBJ databases">
        <authorList>
            <consortium name="Pathogen Informatics"/>
            <person name="Doyle S."/>
        </authorList>
    </citation>
    <scope>NUCLEOTIDE SEQUENCE [LARGE SCALE GENOMIC DNA]</scope>
    <source>
        <strain evidence="8 9">NCTC12112</strain>
    </source>
</reference>
<keyword evidence="4 6" id="KW-1133">Transmembrane helix</keyword>
<feature type="transmembrane region" description="Helical" evidence="6">
    <location>
        <begin position="480"/>
        <end position="501"/>
    </location>
</feature>
<keyword evidence="3 6" id="KW-0812">Transmembrane</keyword>
<dbReference type="Pfam" id="PF09924">
    <property type="entry name" value="LPG_synthase_C"/>
    <property type="match status" value="1"/>
</dbReference>
<dbReference type="PANTHER" id="PTHR34697">
    <property type="entry name" value="PHOSPHATIDYLGLYCEROL LYSYLTRANSFERASE"/>
    <property type="match status" value="1"/>
</dbReference>
<proteinExistence type="predicted"/>
<dbReference type="InterPro" id="IPR024320">
    <property type="entry name" value="LPG_synthase_C"/>
</dbReference>
<dbReference type="EMBL" id="LS483487">
    <property type="protein sequence ID" value="SQJ01039.1"/>
    <property type="molecule type" value="Genomic_DNA"/>
</dbReference>
<evidence type="ECO:0000256" key="1">
    <source>
        <dbReference type="ARBA" id="ARBA00004651"/>
    </source>
</evidence>
<feature type="transmembrane region" description="Helical" evidence="6">
    <location>
        <begin position="47"/>
        <end position="70"/>
    </location>
</feature>
<dbReference type="GeneID" id="78455639"/>
<dbReference type="GO" id="GO:0005886">
    <property type="term" value="C:plasma membrane"/>
    <property type="evidence" value="ECO:0007669"/>
    <property type="project" value="UniProtKB-SubCell"/>
</dbReference>
<evidence type="ECO:0000313" key="9">
    <source>
        <dbReference type="Proteomes" id="UP000249008"/>
    </source>
</evidence>
<feature type="transmembrane region" description="Helical" evidence="6">
    <location>
        <begin position="191"/>
        <end position="214"/>
    </location>
</feature>
<dbReference type="RefSeq" id="WP_005976861.1">
    <property type="nucleotide sequence ID" value="NZ_CABKNW010000001.1"/>
</dbReference>
<evidence type="ECO:0000313" key="8">
    <source>
        <dbReference type="EMBL" id="SQJ01039.1"/>
    </source>
</evidence>
<evidence type="ECO:0000256" key="5">
    <source>
        <dbReference type="ARBA" id="ARBA00023136"/>
    </source>
</evidence>
<dbReference type="GO" id="GO:0050071">
    <property type="term" value="F:phosphatidylglycerol lysyltransferase activity"/>
    <property type="evidence" value="ECO:0007669"/>
    <property type="project" value="UniProtKB-EC"/>
</dbReference>
<keyword evidence="5 6" id="KW-0472">Membrane</keyword>
<protein>
    <submittedName>
        <fullName evidence="8">Phosphatidylglycerol lysyltransferase</fullName>
        <ecNumber evidence="8">2.3.2.3</ecNumber>
    </submittedName>
</protein>
<keyword evidence="2" id="KW-1003">Cell membrane</keyword>
<feature type="transmembrane region" description="Helical" evidence="6">
    <location>
        <begin position="265"/>
        <end position="291"/>
    </location>
</feature>
<feature type="transmembrane region" description="Helical" evidence="6">
    <location>
        <begin position="226"/>
        <end position="253"/>
    </location>
</feature>
<dbReference type="NCBIfam" id="NF033480">
    <property type="entry name" value="bifunc_MprF"/>
    <property type="match status" value="1"/>
</dbReference>
<evidence type="ECO:0000256" key="4">
    <source>
        <dbReference type="ARBA" id="ARBA00022989"/>
    </source>
</evidence>
<gene>
    <name evidence="8" type="primary">mprF</name>
    <name evidence="8" type="ORF">NCTC12112_01067</name>
</gene>
<feature type="transmembrane region" description="Helical" evidence="6">
    <location>
        <begin position="383"/>
        <end position="402"/>
    </location>
</feature>
<feature type="transmembrane region" description="Helical" evidence="6">
    <location>
        <begin position="82"/>
        <end position="103"/>
    </location>
</feature>
<feature type="transmembrane region" description="Helical" evidence="6">
    <location>
        <begin position="12"/>
        <end position="27"/>
    </location>
</feature>
<dbReference type="GO" id="GO:0055091">
    <property type="term" value="P:phospholipid homeostasis"/>
    <property type="evidence" value="ECO:0007669"/>
    <property type="project" value="TreeGrafter"/>
</dbReference>
<dbReference type="Proteomes" id="UP000249008">
    <property type="component" value="Chromosome 1"/>
</dbReference>
<dbReference type="PANTHER" id="PTHR34697:SF2">
    <property type="entry name" value="PHOSPHATIDYLGLYCEROL LYSYLTRANSFERASE"/>
    <property type="match status" value="1"/>
</dbReference>
<keyword evidence="8" id="KW-0808">Transferase</keyword>
<dbReference type="KEGG" id="ful:C4N20_12510"/>
<name>A0AAX2J8T0_9FUSO</name>